<feature type="domain" description="Histidine kinase" evidence="16">
    <location>
        <begin position="244"/>
        <end position="445"/>
    </location>
</feature>
<keyword evidence="11" id="KW-0067">ATP-binding</keyword>
<feature type="transmembrane region" description="Helical" evidence="15">
    <location>
        <begin position="14"/>
        <end position="36"/>
    </location>
</feature>
<keyword evidence="8 15" id="KW-0812">Transmembrane</keyword>
<dbReference type="EC" id="2.7.13.3" evidence="3"/>
<keyword evidence="19" id="KW-1185">Reference proteome</keyword>
<comment type="catalytic activity">
    <reaction evidence="1">
        <text>ATP + protein L-histidine = ADP + protein N-phospho-L-histidine.</text>
        <dbReference type="EC" id="2.7.13.3"/>
    </reaction>
</comment>
<evidence type="ECO:0000256" key="5">
    <source>
        <dbReference type="ARBA" id="ARBA00022519"/>
    </source>
</evidence>
<dbReference type="RefSeq" id="WP_111160625.1">
    <property type="nucleotide sequence ID" value="NZ_PCDP01000035.1"/>
</dbReference>
<dbReference type="InterPro" id="IPR036097">
    <property type="entry name" value="HisK_dim/P_sf"/>
</dbReference>
<evidence type="ECO:0000256" key="7">
    <source>
        <dbReference type="ARBA" id="ARBA00022679"/>
    </source>
</evidence>
<dbReference type="SMART" id="SM00387">
    <property type="entry name" value="HATPase_c"/>
    <property type="match status" value="1"/>
</dbReference>
<evidence type="ECO:0000256" key="9">
    <source>
        <dbReference type="ARBA" id="ARBA00022741"/>
    </source>
</evidence>
<keyword evidence="14 15" id="KW-0472">Membrane</keyword>
<dbReference type="InterPro" id="IPR003660">
    <property type="entry name" value="HAMP_dom"/>
</dbReference>
<dbReference type="OrthoDB" id="9804645at2"/>
<dbReference type="SMART" id="SM00388">
    <property type="entry name" value="HisKA"/>
    <property type="match status" value="1"/>
</dbReference>
<dbReference type="InterPro" id="IPR003594">
    <property type="entry name" value="HATPase_dom"/>
</dbReference>
<sequence>MRWGLNLGSIRDQIFMLTALPIVILSVVASAFWLSINNSESRAEWANHVVGGVEMVADQVRFAGSAQAEDTVLQASARAGLSASIVSASDTDGINAIPHAPNAAARLLLGKGRPETDRSLQGAVVDGQLTDLLVVRLDPSRALAFRVPVAPSFPWLTKASVRGLTIIAVIMLAALLIAFYASRRITSSLVRFAAEAERISLDDNSNEQFNAVGALEIRSLAESLNTMRSRILRMFGDRTQMLRAISHDLRTPLTRLQMRAERSQEPELRQSMLADISTLTEMTDECLTFLNKVPVEETPRKVDLTSLLQTVVADFSDVGVAVTFKGPRRLAYTCRPQSLIRAVSNVIDNASRFAALVEIELIEMPDGGADITISDDGPGLSEALKKRVLEPFFKVDKARKVGKGGGFGLGLPIAKGIIQHHGGSLRLSDRKPNGLVVEFHLPSLTNIPDGKIL</sequence>
<dbReference type="InterPro" id="IPR050980">
    <property type="entry name" value="2C_sensor_his_kinase"/>
</dbReference>
<feature type="domain" description="HAMP" evidence="17">
    <location>
        <begin position="183"/>
        <end position="236"/>
    </location>
</feature>
<evidence type="ECO:0000256" key="8">
    <source>
        <dbReference type="ARBA" id="ARBA00022692"/>
    </source>
</evidence>
<dbReference type="GO" id="GO:0005524">
    <property type="term" value="F:ATP binding"/>
    <property type="evidence" value="ECO:0007669"/>
    <property type="project" value="UniProtKB-KW"/>
</dbReference>
<evidence type="ECO:0000313" key="19">
    <source>
        <dbReference type="Proteomes" id="UP000248925"/>
    </source>
</evidence>
<gene>
    <name evidence="18" type="ORF">CPY51_12940</name>
</gene>
<evidence type="ECO:0000256" key="2">
    <source>
        <dbReference type="ARBA" id="ARBA00004429"/>
    </source>
</evidence>
<evidence type="ECO:0000256" key="15">
    <source>
        <dbReference type="SAM" id="Phobius"/>
    </source>
</evidence>
<keyword evidence="9" id="KW-0547">Nucleotide-binding</keyword>
<keyword evidence="5" id="KW-0997">Cell inner membrane</keyword>
<dbReference type="Gene3D" id="1.10.287.130">
    <property type="match status" value="1"/>
</dbReference>
<dbReference type="PROSITE" id="PS50109">
    <property type="entry name" value="HIS_KIN"/>
    <property type="match status" value="1"/>
</dbReference>
<evidence type="ECO:0000256" key="14">
    <source>
        <dbReference type="ARBA" id="ARBA00023136"/>
    </source>
</evidence>
<organism evidence="18 19">
    <name type="scientific">Rhizobium tubonense</name>
    <dbReference type="NCBI Taxonomy" id="484088"/>
    <lineage>
        <taxon>Bacteria</taxon>
        <taxon>Pseudomonadati</taxon>
        <taxon>Pseudomonadota</taxon>
        <taxon>Alphaproteobacteria</taxon>
        <taxon>Hyphomicrobiales</taxon>
        <taxon>Rhizobiaceae</taxon>
        <taxon>Rhizobium/Agrobacterium group</taxon>
        <taxon>Rhizobium</taxon>
    </lineage>
</organism>
<dbReference type="PANTHER" id="PTHR44936:SF5">
    <property type="entry name" value="SENSOR HISTIDINE KINASE ENVZ"/>
    <property type="match status" value="1"/>
</dbReference>
<evidence type="ECO:0000256" key="3">
    <source>
        <dbReference type="ARBA" id="ARBA00012438"/>
    </source>
</evidence>
<evidence type="ECO:0000256" key="12">
    <source>
        <dbReference type="ARBA" id="ARBA00022989"/>
    </source>
</evidence>
<dbReference type="InterPro" id="IPR003661">
    <property type="entry name" value="HisK_dim/P_dom"/>
</dbReference>
<evidence type="ECO:0000256" key="11">
    <source>
        <dbReference type="ARBA" id="ARBA00022840"/>
    </source>
</evidence>
<dbReference type="AlphaFoldDB" id="A0A2W4CTV0"/>
<keyword evidence="12 15" id="KW-1133">Transmembrane helix</keyword>
<dbReference type="InterPro" id="IPR005467">
    <property type="entry name" value="His_kinase_dom"/>
</dbReference>
<keyword evidence="6" id="KW-0597">Phosphoprotein</keyword>
<proteinExistence type="predicted"/>
<dbReference type="EMBL" id="PCDP01000035">
    <property type="protein sequence ID" value="PZM13775.1"/>
    <property type="molecule type" value="Genomic_DNA"/>
</dbReference>
<dbReference type="Gene3D" id="3.30.565.10">
    <property type="entry name" value="Histidine kinase-like ATPase, C-terminal domain"/>
    <property type="match status" value="1"/>
</dbReference>
<comment type="caution">
    <text evidence="18">The sequence shown here is derived from an EMBL/GenBank/DDBJ whole genome shotgun (WGS) entry which is preliminary data.</text>
</comment>
<name>A0A2W4CTV0_9HYPH</name>
<keyword evidence="4" id="KW-1003">Cell membrane</keyword>
<dbReference type="PANTHER" id="PTHR44936">
    <property type="entry name" value="SENSOR PROTEIN CREC"/>
    <property type="match status" value="1"/>
</dbReference>
<dbReference type="PRINTS" id="PR00344">
    <property type="entry name" value="BCTRLSENSOR"/>
</dbReference>
<dbReference type="SMART" id="SM00304">
    <property type="entry name" value="HAMP"/>
    <property type="match status" value="1"/>
</dbReference>
<dbReference type="GO" id="GO:0005886">
    <property type="term" value="C:plasma membrane"/>
    <property type="evidence" value="ECO:0007669"/>
    <property type="project" value="UniProtKB-SubCell"/>
</dbReference>
<keyword evidence="10 18" id="KW-0418">Kinase</keyword>
<dbReference type="InterPro" id="IPR036890">
    <property type="entry name" value="HATPase_C_sf"/>
</dbReference>
<dbReference type="SUPFAM" id="SSF55874">
    <property type="entry name" value="ATPase domain of HSP90 chaperone/DNA topoisomerase II/histidine kinase"/>
    <property type="match status" value="1"/>
</dbReference>
<dbReference type="InterPro" id="IPR004358">
    <property type="entry name" value="Sig_transdc_His_kin-like_C"/>
</dbReference>
<dbReference type="SUPFAM" id="SSF47384">
    <property type="entry name" value="Homodimeric domain of signal transducing histidine kinase"/>
    <property type="match status" value="1"/>
</dbReference>
<dbReference type="Pfam" id="PF02518">
    <property type="entry name" value="HATPase_c"/>
    <property type="match status" value="1"/>
</dbReference>
<comment type="subcellular location">
    <subcellularLocation>
        <location evidence="2">Cell inner membrane</location>
        <topology evidence="2">Multi-pass membrane protein</topology>
    </subcellularLocation>
</comment>
<evidence type="ECO:0000256" key="10">
    <source>
        <dbReference type="ARBA" id="ARBA00022777"/>
    </source>
</evidence>
<evidence type="ECO:0000256" key="1">
    <source>
        <dbReference type="ARBA" id="ARBA00000085"/>
    </source>
</evidence>
<evidence type="ECO:0000259" key="17">
    <source>
        <dbReference type="PROSITE" id="PS50885"/>
    </source>
</evidence>
<dbReference type="Proteomes" id="UP000248925">
    <property type="component" value="Unassembled WGS sequence"/>
</dbReference>
<evidence type="ECO:0000256" key="4">
    <source>
        <dbReference type="ARBA" id="ARBA00022475"/>
    </source>
</evidence>
<evidence type="ECO:0000313" key="18">
    <source>
        <dbReference type="EMBL" id="PZM13775.1"/>
    </source>
</evidence>
<evidence type="ECO:0000259" key="16">
    <source>
        <dbReference type="PROSITE" id="PS50109"/>
    </source>
</evidence>
<reference evidence="18 19" key="1">
    <citation type="journal article" date="2018" name="Sci. Rep.">
        <title>Rhizobium tumorigenes sp. nov., a novel plant tumorigenic bacterium isolated from cane gall tumors on thornless blackberry.</title>
        <authorList>
            <person name="Kuzmanovi N."/>
            <person name="Smalla K."/>
            <person name="Gronow S."/>
            <person name="PuBawska J."/>
        </authorList>
    </citation>
    <scope>NUCLEOTIDE SEQUENCE [LARGE SCALE GENOMIC DNA]</scope>
    <source>
        <strain evidence="18 19">CCBAU 85046</strain>
    </source>
</reference>
<dbReference type="PROSITE" id="PS50885">
    <property type="entry name" value="HAMP"/>
    <property type="match status" value="1"/>
</dbReference>
<dbReference type="Pfam" id="PF00512">
    <property type="entry name" value="HisKA"/>
    <property type="match status" value="1"/>
</dbReference>
<feature type="transmembrane region" description="Helical" evidence="15">
    <location>
        <begin position="161"/>
        <end position="181"/>
    </location>
</feature>
<dbReference type="CDD" id="cd00082">
    <property type="entry name" value="HisKA"/>
    <property type="match status" value="1"/>
</dbReference>
<evidence type="ECO:0000256" key="13">
    <source>
        <dbReference type="ARBA" id="ARBA00023012"/>
    </source>
</evidence>
<accession>A0A2W4CTV0</accession>
<protein>
    <recommendedName>
        <fullName evidence="3">histidine kinase</fullName>
        <ecNumber evidence="3">2.7.13.3</ecNumber>
    </recommendedName>
</protein>
<keyword evidence="7" id="KW-0808">Transferase</keyword>
<evidence type="ECO:0000256" key="6">
    <source>
        <dbReference type="ARBA" id="ARBA00022553"/>
    </source>
</evidence>
<keyword evidence="13" id="KW-0902">Two-component regulatory system</keyword>
<dbReference type="GO" id="GO:0000155">
    <property type="term" value="F:phosphorelay sensor kinase activity"/>
    <property type="evidence" value="ECO:0007669"/>
    <property type="project" value="InterPro"/>
</dbReference>